<evidence type="ECO:0000256" key="7">
    <source>
        <dbReference type="SAM" id="Phobius"/>
    </source>
</evidence>
<dbReference type="PROSITE" id="PS50048">
    <property type="entry name" value="ZN2_CY6_FUNGAL_2"/>
    <property type="match status" value="1"/>
</dbReference>
<dbReference type="OrthoDB" id="2123952at2759"/>
<keyword evidence="10" id="KW-1185">Reference proteome</keyword>
<keyword evidence="7" id="KW-0472">Membrane</keyword>
<dbReference type="InterPro" id="IPR001138">
    <property type="entry name" value="Zn2Cys6_DnaBD"/>
</dbReference>
<dbReference type="CDD" id="cd12148">
    <property type="entry name" value="fungal_TF_MHR"/>
    <property type="match status" value="1"/>
</dbReference>
<dbReference type="PANTHER" id="PTHR46910">
    <property type="entry name" value="TRANSCRIPTION FACTOR PDR1"/>
    <property type="match status" value="1"/>
</dbReference>
<evidence type="ECO:0000256" key="1">
    <source>
        <dbReference type="ARBA" id="ARBA00022723"/>
    </source>
</evidence>
<dbReference type="PANTHER" id="PTHR46910:SF25">
    <property type="entry name" value="ABC-TRANSPORTER-REGULATING TRANSCRIPTION FACTOR"/>
    <property type="match status" value="1"/>
</dbReference>
<dbReference type="InterPro" id="IPR007219">
    <property type="entry name" value="XnlR_reg_dom"/>
</dbReference>
<dbReference type="GO" id="GO:0003677">
    <property type="term" value="F:DNA binding"/>
    <property type="evidence" value="ECO:0007669"/>
    <property type="project" value="UniProtKB-KW"/>
</dbReference>
<feature type="compositionally biased region" description="Polar residues" evidence="6">
    <location>
        <begin position="641"/>
        <end position="654"/>
    </location>
</feature>
<evidence type="ECO:0000256" key="4">
    <source>
        <dbReference type="ARBA" id="ARBA00023163"/>
    </source>
</evidence>
<gene>
    <name evidence="9" type="ORF">UA08_04235</name>
</gene>
<feature type="domain" description="Zn(2)-C6 fungal-type" evidence="8">
    <location>
        <begin position="58"/>
        <end position="88"/>
    </location>
</feature>
<keyword evidence="7" id="KW-1133">Transmembrane helix</keyword>
<dbReference type="Gene3D" id="4.10.240.10">
    <property type="entry name" value="Zn(2)-C6 fungal-type DNA-binding domain"/>
    <property type="match status" value="1"/>
</dbReference>
<feature type="region of interest" description="Disordered" evidence="6">
    <location>
        <begin position="138"/>
        <end position="196"/>
    </location>
</feature>
<feature type="transmembrane region" description="Helical" evidence="7">
    <location>
        <begin position="524"/>
        <end position="543"/>
    </location>
</feature>
<keyword evidence="1" id="KW-0479">Metal-binding</keyword>
<evidence type="ECO:0000313" key="10">
    <source>
        <dbReference type="Proteomes" id="UP000214365"/>
    </source>
</evidence>
<reference evidence="9 10" key="1">
    <citation type="submission" date="2015-06" db="EMBL/GenBank/DDBJ databases">
        <title>Talaromyces atroroseus IBT 11181 draft genome.</title>
        <authorList>
            <person name="Rasmussen K.B."/>
            <person name="Rasmussen S."/>
            <person name="Petersen B."/>
            <person name="Sicheritz-Ponten T."/>
            <person name="Mortensen U.H."/>
            <person name="Thrane U."/>
        </authorList>
    </citation>
    <scope>NUCLEOTIDE SEQUENCE [LARGE SCALE GENOMIC DNA]</scope>
    <source>
        <strain evidence="9 10">IBT 11181</strain>
    </source>
</reference>
<organism evidence="9 10">
    <name type="scientific">Talaromyces atroroseus</name>
    <dbReference type="NCBI Taxonomy" id="1441469"/>
    <lineage>
        <taxon>Eukaryota</taxon>
        <taxon>Fungi</taxon>
        <taxon>Dikarya</taxon>
        <taxon>Ascomycota</taxon>
        <taxon>Pezizomycotina</taxon>
        <taxon>Eurotiomycetes</taxon>
        <taxon>Eurotiomycetidae</taxon>
        <taxon>Eurotiales</taxon>
        <taxon>Trichocomaceae</taxon>
        <taxon>Talaromyces</taxon>
        <taxon>Talaromyces sect. Trachyspermi</taxon>
    </lineage>
</organism>
<dbReference type="SMART" id="SM00066">
    <property type="entry name" value="GAL4"/>
    <property type="match status" value="1"/>
</dbReference>
<evidence type="ECO:0000256" key="5">
    <source>
        <dbReference type="ARBA" id="ARBA00023242"/>
    </source>
</evidence>
<dbReference type="AlphaFoldDB" id="A0A1Q5Q8C6"/>
<dbReference type="CDD" id="cd00067">
    <property type="entry name" value="GAL4"/>
    <property type="match status" value="1"/>
</dbReference>
<name>A0A1Q5Q8C6_TALAT</name>
<accession>A0A1Q5Q8C6</accession>
<sequence>MDGIADESQEGLGYDMPPHIFANYGVSGGSPFNSQPGPAAQDDERIDGDPKRRRIARACDMCRKKKIKCDGKMPKCSHCINYKTECIFTQVEKKRNPPKGAKYIEGLENRMRRLEGLLKMAGLADSETDLPSIERRLQQAQNQPTQPSDHVHSATVRSALSTAENTRPGSLHSTPPMDSNSSSRATDSPTSQEVKEYEVEALSDMMCSLAAYIDDNKWLYWKPEIFSDIFARRVFKPLPPKDEALSLFRDFFDNFNSLLPLFHEPTFMHLVERQYSRDPYEGSGWWASINVVLAISHRLRVMSHLVPQEEDKKAWLYLKNAMGVLTELTMRNTDLLSVQALLGMSFFLQGTPNPQPSFFLVAAAIRLSHSIGLHKRGSLFNLNPVEVEQRKRVFWIAYLLDKDICLRSGRPPVQDDDDMSGELPSEVPPDNVGILPLSSGEGQFNIFRVMCRFATIQSKVYKRLYSTKASKQTDGELLNTIGELDKELEEWKESIPIEFRPDYEIKTKHTSLILHLMMGDFACVWLVLYYPVSALVTLFANILQNPQDARARSDIKLMNLVVNFLSMLVTDESNGSVRRMLSVCAEFERIARVVLDKAEKEALSKRKRKVTVPDGANINNHGVDSSNRPDATAFNPEKSADISSSFSPMAQQQSTEHVNMCAPEIVSPNSNDIMTSAFGEVPSVGVPSGFNPEVTFADQAAMQATTTSPNSDGQFLPFQQPFVPQDLWQMPMTLEWDWADFSTVNLPIIDQQDMFQTAMHNGM</sequence>
<keyword evidence="4" id="KW-0804">Transcription</keyword>
<dbReference type="SMART" id="SM00906">
    <property type="entry name" value="Fungal_trans"/>
    <property type="match status" value="1"/>
</dbReference>
<protein>
    <recommendedName>
        <fullName evidence="8">Zn(2)-C6 fungal-type domain-containing protein</fullName>
    </recommendedName>
</protein>
<feature type="compositionally biased region" description="Polar residues" evidence="6">
    <location>
        <begin position="138"/>
        <end position="148"/>
    </location>
</feature>
<keyword evidence="7" id="KW-0812">Transmembrane</keyword>
<evidence type="ECO:0000259" key="8">
    <source>
        <dbReference type="PROSITE" id="PS50048"/>
    </source>
</evidence>
<dbReference type="STRING" id="1441469.A0A1Q5Q8C6"/>
<feature type="region of interest" description="Disordered" evidence="6">
    <location>
        <begin position="613"/>
        <end position="654"/>
    </location>
</feature>
<proteinExistence type="predicted"/>
<dbReference type="GO" id="GO:0000981">
    <property type="term" value="F:DNA-binding transcription factor activity, RNA polymerase II-specific"/>
    <property type="evidence" value="ECO:0007669"/>
    <property type="project" value="InterPro"/>
</dbReference>
<dbReference type="SUPFAM" id="SSF57701">
    <property type="entry name" value="Zn2/Cys6 DNA-binding domain"/>
    <property type="match status" value="1"/>
</dbReference>
<dbReference type="Proteomes" id="UP000214365">
    <property type="component" value="Unassembled WGS sequence"/>
</dbReference>
<dbReference type="GO" id="GO:0006351">
    <property type="term" value="P:DNA-templated transcription"/>
    <property type="evidence" value="ECO:0007669"/>
    <property type="project" value="InterPro"/>
</dbReference>
<evidence type="ECO:0000256" key="6">
    <source>
        <dbReference type="SAM" id="MobiDB-lite"/>
    </source>
</evidence>
<comment type="caution">
    <text evidence="9">The sequence shown here is derived from an EMBL/GenBank/DDBJ whole genome shotgun (WGS) entry which is preliminary data.</text>
</comment>
<evidence type="ECO:0000313" key="9">
    <source>
        <dbReference type="EMBL" id="OKL60383.1"/>
    </source>
</evidence>
<dbReference type="PROSITE" id="PS00463">
    <property type="entry name" value="ZN2_CY6_FUNGAL_1"/>
    <property type="match status" value="1"/>
</dbReference>
<dbReference type="GeneID" id="31003990"/>
<dbReference type="EMBL" id="LFMY01000005">
    <property type="protein sequence ID" value="OKL60383.1"/>
    <property type="molecule type" value="Genomic_DNA"/>
</dbReference>
<dbReference type="InterPro" id="IPR036864">
    <property type="entry name" value="Zn2-C6_fun-type_DNA-bd_sf"/>
</dbReference>
<feature type="region of interest" description="Disordered" evidence="6">
    <location>
        <begin position="25"/>
        <end position="51"/>
    </location>
</feature>
<dbReference type="Pfam" id="PF00172">
    <property type="entry name" value="Zn_clus"/>
    <property type="match status" value="1"/>
</dbReference>
<evidence type="ECO:0000256" key="2">
    <source>
        <dbReference type="ARBA" id="ARBA00023015"/>
    </source>
</evidence>
<dbReference type="RefSeq" id="XP_020120504.1">
    <property type="nucleotide sequence ID" value="XM_020266535.1"/>
</dbReference>
<keyword evidence="5" id="KW-0539">Nucleus</keyword>
<dbReference type="GO" id="GO:0008270">
    <property type="term" value="F:zinc ion binding"/>
    <property type="evidence" value="ECO:0007669"/>
    <property type="project" value="InterPro"/>
</dbReference>
<dbReference type="Pfam" id="PF04082">
    <property type="entry name" value="Fungal_trans"/>
    <property type="match status" value="1"/>
</dbReference>
<dbReference type="InterPro" id="IPR050987">
    <property type="entry name" value="AtrR-like"/>
</dbReference>
<feature type="compositionally biased region" description="Polar residues" evidence="6">
    <location>
        <begin position="155"/>
        <end position="192"/>
    </location>
</feature>
<keyword evidence="3" id="KW-0238">DNA-binding</keyword>
<evidence type="ECO:0000256" key="3">
    <source>
        <dbReference type="ARBA" id="ARBA00023125"/>
    </source>
</evidence>
<feature type="compositionally biased region" description="Polar residues" evidence="6">
    <location>
        <begin position="617"/>
        <end position="629"/>
    </location>
</feature>
<keyword evidence="2" id="KW-0805">Transcription regulation</keyword>